<comment type="pathway">
    <text evidence="9">Amino-acid biosynthesis; L-arginine biosynthesis; L-ornithine and N-acetyl-L-glutamate from L-glutamate and N(2)-acetyl-L-ornithine (cyclic): step 1/1.</text>
</comment>
<feature type="binding site" evidence="9">
    <location>
        <position position="405"/>
    </location>
    <ligand>
        <name>substrate</name>
    </ligand>
</feature>
<comment type="subunit">
    <text evidence="2 9">Heterotetramer of two alpha and two beta chains.</text>
</comment>
<dbReference type="PANTHER" id="PTHR23100:SF0">
    <property type="entry name" value="ARGININE BIOSYNTHESIS BIFUNCTIONAL PROTEIN ARGJ, MITOCHONDRIAL"/>
    <property type="match status" value="1"/>
</dbReference>
<keyword evidence="7 9" id="KW-0012">Acyltransferase</keyword>
<comment type="similarity">
    <text evidence="1 9">Belongs to the ArgJ family.</text>
</comment>
<dbReference type="HAMAP" id="MF_01106">
    <property type="entry name" value="ArgJ"/>
    <property type="match status" value="1"/>
</dbReference>
<dbReference type="AlphaFoldDB" id="A0A2H5XD21"/>
<dbReference type="CDD" id="cd02152">
    <property type="entry name" value="OAT"/>
    <property type="match status" value="1"/>
</dbReference>
<keyword evidence="9" id="KW-0511">Multifunctional enzyme</keyword>
<feature type="site" description="Cleavage; by autolysis" evidence="9">
    <location>
        <begin position="195"/>
        <end position="196"/>
    </location>
</feature>
<feature type="binding site" evidence="9">
    <location>
        <position position="410"/>
    </location>
    <ligand>
        <name>substrate</name>
    </ligand>
</feature>
<evidence type="ECO:0000256" key="5">
    <source>
        <dbReference type="ARBA" id="ARBA00022679"/>
    </source>
</evidence>
<feature type="binding site" evidence="9">
    <location>
        <position position="159"/>
    </location>
    <ligand>
        <name>substrate</name>
    </ligand>
</feature>
<evidence type="ECO:0000313" key="10">
    <source>
        <dbReference type="EMBL" id="GBC99089.1"/>
    </source>
</evidence>
<dbReference type="InterPro" id="IPR042195">
    <property type="entry name" value="ArgJ_beta_C"/>
</dbReference>
<dbReference type="GO" id="GO:0004042">
    <property type="term" value="F:L-glutamate N-acetyltransferase activity"/>
    <property type="evidence" value="ECO:0007669"/>
    <property type="project" value="UniProtKB-UniRule"/>
</dbReference>
<evidence type="ECO:0000256" key="1">
    <source>
        <dbReference type="ARBA" id="ARBA00006774"/>
    </source>
</evidence>
<evidence type="ECO:0000256" key="4">
    <source>
        <dbReference type="ARBA" id="ARBA00022605"/>
    </source>
</evidence>
<feature type="chain" id="PRO_5023483852" description="Arginine biosynthesis bifunctional protein ArgJ alpha chain" evidence="9">
    <location>
        <begin position="1"/>
        <end position="195"/>
    </location>
</feature>
<keyword evidence="9" id="KW-0963">Cytoplasm</keyword>
<dbReference type="SUPFAM" id="SSF56266">
    <property type="entry name" value="DmpA/ArgJ-like"/>
    <property type="match status" value="1"/>
</dbReference>
<dbReference type="NCBIfam" id="TIGR00120">
    <property type="entry name" value="ArgJ"/>
    <property type="match status" value="1"/>
</dbReference>
<keyword evidence="3 9" id="KW-0055">Arginine biosynthesis</keyword>
<feature type="active site" description="Nucleophile" evidence="9">
    <location>
        <position position="196"/>
    </location>
</feature>
<comment type="function">
    <text evidence="9">Catalyzes two activities which are involved in the cyclic version of arginine biosynthesis: the synthesis of N-acetylglutamate from glutamate and acetyl-CoA as the acetyl donor, and of ornithine by transacetylation between N(2)-acetylornithine and glutamate.</text>
</comment>
<dbReference type="GO" id="GO:0006592">
    <property type="term" value="P:ornithine biosynthetic process"/>
    <property type="evidence" value="ECO:0007669"/>
    <property type="project" value="TreeGrafter"/>
</dbReference>
<evidence type="ECO:0000256" key="8">
    <source>
        <dbReference type="ARBA" id="ARBA00049439"/>
    </source>
</evidence>
<feature type="binding site" evidence="9">
    <location>
        <position position="185"/>
    </location>
    <ligand>
        <name>substrate</name>
    </ligand>
</feature>
<evidence type="ECO:0000256" key="6">
    <source>
        <dbReference type="ARBA" id="ARBA00022813"/>
    </source>
</evidence>
<sequence length="410" mass="43601">MEWLDNGSVTTPEGFWAAGVACGIKASGRKDVALIVSELPCVAAATFTTNKVKAAHIAVCKENLRPQKATVRAIVVNSGNANCCTGQQGVEDARKMCEWTANELSVQRHMNIQPHEVLVASTGVIGVRLPMDKVRQGIQMAAAQLSRDGGQSAAEAIMTTDTRPKFAAVRLELAGKTVHIGGIAKGAGMIAPHMATMLCFLSTDACVGRKALQAALRYAVDRSFNSITVDGDTSTNDTVVLMANWMAGGSEIAEGSAAFTRFREALTALCQRLAKMIAADGEGATKLVEVQVTGAVSENEARTVALTVANSLLVKTALFGNDPNWGRIAAAVGRAPARVKQDTLTIRIGEFECFRSGEPVAFDATAAHEWLKASREIRLHIDLGLGAAAWTAWTCDLSTEYVRFNAEYTT</sequence>
<dbReference type="EC" id="2.3.1.1" evidence="9"/>
<dbReference type="Pfam" id="PF01960">
    <property type="entry name" value="ArgJ"/>
    <property type="match status" value="1"/>
</dbReference>
<proteinExistence type="inferred from homology"/>
<evidence type="ECO:0000256" key="9">
    <source>
        <dbReference type="HAMAP-Rule" id="MF_01106"/>
    </source>
</evidence>
<comment type="subcellular location">
    <subcellularLocation>
        <location evidence="9">Cytoplasm</location>
    </subcellularLocation>
</comment>
<dbReference type="FunFam" id="3.60.70.12:FF:000001">
    <property type="entry name" value="Arginine biosynthesis bifunctional protein ArgJ, chloroplastic"/>
    <property type="match status" value="1"/>
</dbReference>
<accession>A0A2H5XD21</accession>
<dbReference type="Gene3D" id="3.10.20.340">
    <property type="entry name" value="ArgJ beta chain, C-terminal domain"/>
    <property type="match status" value="1"/>
</dbReference>
<organism evidence="10 11">
    <name type="scientific">Candidatus Fervidibacter japonicus</name>
    <dbReference type="NCBI Taxonomy" id="2035412"/>
    <lineage>
        <taxon>Bacteria</taxon>
        <taxon>Candidatus Fervidibacterota</taxon>
        <taxon>Candidatus Fervidibacter</taxon>
    </lineage>
</organism>
<dbReference type="GO" id="GO:0004358">
    <property type="term" value="F:L-glutamate N-acetyltransferase activity, acting on acetyl-L-ornithine as donor"/>
    <property type="evidence" value="ECO:0007669"/>
    <property type="project" value="UniProtKB-UniRule"/>
</dbReference>
<protein>
    <recommendedName>
        <fullName evidence="9">Arginine biosynthesis bifunctional protein ArgJ</fullName>
    </recommendedName>
    <domain>
        <recommendedName>
            <fullName evidence="9">Glutamate N-acetyltransferase</fullName>
            <ecNumber evidence="9">2.3.1.35</ecNumber>
        </recommendedName>
        <alternativeName>
            <fullName evidence="9">Ornithine acetyltransferase</fullName>
            <shortName evidence="9">OATase</shortName>
        </alternativeName>
        <alternativeName>
            <fullName evidence="9">Ornithine transacetylase</fullName>
        </alternativeName>
    </domain>
    <domain>
        <recommendedName>
            <fullName evidence="9">Amino-acid acetyltransferase</fullName>
            <ecNumber evidence="9">2.3.1.1</ecNumber>
        </recommendedName>
        <alternativeName>
            <fullName evidence="9">N-acetylglutamate synthase</fullName>
            <shortName evidence="9">AGSase</shortName>
        </alternativeName>
    </domain>
    <component>
        <recommendedName>
            <fullName evidence="9">Arginine biosynthesis bifunctional protein ArgJ alpha chain</fullName>
        </recommendedName>
    </component>
    <component>
        <recommendedName>
            <fullName evidence="9">Arginine biosynthesis bifunctional protein ArgJ beta chain</fullName>
        </recommendedName>
    </component>
</protein>
<dbReference type="Gene3D" id="3.60.70.12">
    <property type="entry name" value="L-amino peptidase D-ALA esterase/amidase"/>
    <property type="match status" value="1"/>
</dbReference>
<comment type="caution">
    <text evidence="10">The sequence shown here is derived from an EMBL/GenBank/DDBJ whole genome shotgun (WGS) entry which is preliminary data.</text>
</comment>
<evidence type="ECO:0000256" key="2">
    <source>
        <dbReference type="ARBA" id="ARBA00011475"/>
    </source>
</evidence>
<evidence type="ECO:0000256" key="7">
    <source>
        <dbReference type="ARBA" id="ARBA00023315"/>
    </source>
</evidence>
<comment type="pathway">
    <text evidence="9">Amino-acid biosynthesis; L-arginine biosynthesis; N(2)-acetyl-L-ornithine from L-glutamate: step 1/4.</text>
</comment>
<comment type="catalytic activity">
    <reaction evidence="8 9">
        <text>N(2)-acetyl-L-ornithine + L-glutamate = N-acetyl-L-glutamate + L-ornithine</text>
        <dbReference type="Rhea" id="RHEA:15349"/>
        <dbReference type="ChEBI" id="CHEBI:29985"/>
        <dbReference type="ChEBI" id="CHEBI:44337"/>
        <dbReference type="ChEBI" id="CHEBI:46911"/>
        <dbReference type="ChEBI" id="CHEBI:57805"/>
        <dbReference type="EC" id="2.3.1.35"/>
    </reaction>
</comment>
<evidence type="ECO:0000256" key="3">
    <source>
        <dbReference type="ARBA" id="ARBA00022571"/>
    </source>
</evidence>
<gene>
    <name evidence="9 10" type="primary">argJ</name>
    <name evidence="10" type="ORF">HRbin17_01610</name>
</gene>
<dbReference type="UniPathway" id="UPA00068">
    <property type="reaction ID" value="UER00106"/>
</dbReference>
<evidence type="ECO:0000313" key="11">
    <source>
        <dbReference type="Proteomes" id="UP000236173"/>
    </source>
</evidence>
<dbReference type="GO" id="GO:0006526">
    <property type="term" value="P:L-arginine biosynthetic process"/>
    <property type="evidence" value="ECO:0007669"/>
    <property type="project" value="UniProtKB-UniRule"/>
</dbReference>
<feature type="binding site" evidence="9">
    <location>
        <position position="196"/>
    </location>
    <ligand>
        <name>substrate</name>
    </ligand>
</feature>
<feature type="site" description="Involved in the stabilization of negative charge on the oxyanion by the formation of the oxyanion hole" evidence="9">
    <location>
        <position position="123"/>
    </location>
</feature>
<dbReference type="InterPro" id="IPR016117">
    <property type="entry name" value="ArgJ-like_dom_sf"/>
</dbReference>
<name>A0A2H5XD21_9BACT</name>
<keyword evidence="5 9" id="KW-0808">Transferase</keyword>
<dbReference type="InterPro" id="IPR002813">
    <property type="entry name" value="Arg_biosynth_ArgJ"/>
</dbReference>
<dbReference type="GO" id="GO:0005737">
    <property type="term" value="C:cytoplasm"/>
    <property type="evidence" value="ECO:0007669"/>
    <property type="project" value="UniProtKB-SubCell"/>
</dbReference>
<feature type="binding site" evidence="9">
    <location>
        <position position="282"/>
    </location>
    <ligand>
        <name>substrate</name>
    </ligand>
</feature>
<dbReference type="NCBIfam" id="NF003802">
    <property type="entry name" value="PRK05388.1"/>
    <property type="match status" value="1"/>
</dbReference>
<keyword evidence="6 9" id="KW-0068">Autocatalytic cleavage</keyword>
<dbReference type="PANTHER" id="PTHR23100">
    <property type="entry name" value="ARGININE BIOSYNTHESIS BIFUNCTIONAL PROTEIN ARGJ"/>
    <property type="match status" value="1"/>
</dbReference>
<feature type="site" description="Involved in the stabilization of negative charge on the oxyanion by the formation of the oxyanion hole" evidence="9">
    <location>
        <position position="122"/>
    </location>
</feature>
<dbReference type="EMBL" id="BEHT01000020">
    <property type="protein sequence ID" value="GBC99089.1"/>
    <property type="molecule type" value="Genomic_DNA"/>
</dbReference>
<dbReference type="EC" id="2.3.1.35" evidence="9"/>
<feature type="chain" id="PRO_5023483853" description="Arginine biosynthesis bifunctional protein ArgJ beta chain" evidence="9">
    <location>
        <begin position="196"/>
        <end position="410"/>
    </location>
</feature>
<dbReference type="FunFam" id="3.10.20.340:FF:000001">
    <property type="entry name" value="Arginine biosynthesis bifunctional protein ArgJ, chloroplastic"/>
    <property type="match status" value="1"/>
</dbReference>
<keyword evidence="4 9" id="KW-0028">Amino-acid biosynthesis</keyword>
<dbReference type="Proteomes" id="UP000236173">
    <property type="component" value="Unassembled WGS sequence"/>
</dbReference>
<comment type="catalytic activity">
    <reaction evidence="9">
        <text>L-glutamate + acetyl-CoA = N-acetyl-L-glutamate + CoA + H(+)</text>
        <dbReference type="Rhea" id="RHEA:24292"/>
        <dbReference type="ChEBI" id="CHEBI:15378"/>
        <dbReference type="ChEBI" id="CHEBI:29985"/>
        <dbReference type="ChEBI" id="CHEBI:44337"/>
        <dbReference type="ChEBI" id="CHEBI:57287"/>
        <dbReference type="ChEBI" id="CHEBI:57288"/>
        <dbReference type="EC" id="2.3.1.1"/>
    </reaction>
</comment>
<reference evidence="11" key="1">
    <citation type="submission" date="2017-09" db="EMBL/GenBank/DDBJ databases">
        <title>Metaegenomics of thermophilic ammonia-oxidizing enrichment culture.</title>
        <authorList>
            <person name="Kato S."/>
            <person name="Suzuki K."/>
        </authorList>
    </citation>
    <scope>NUCLEOTIDE SEQUENCE [LARGE SCALE GENOMIC DNA]</scope>
</reference>